<organism evidence="2">
    <name type="scientific">Tanacetum cinerariifolium</name>
    <name type="common">Dalmatian daisy</name>
    <name type="synonym">Chrysanthemum cinerariifolium</name>
    <dbReference type="NCBI Taxonomy" id="118510"/>
    <lineage>
        <taxon>Eukaryota</taxon>
        <taxon>Viridiplantae</taxon>
        <taxon>Streptophyta</taxon>
        <taxon>Embryophyta</taxon>
        <taxon>Tracheophyta</taxon>
        <taxon>Spermatophyta</taxon>
        <taxon>Magnoliopsida</taxon>
        <taxon>eudicotyledons</taxon>
        <taxon>Gunneridae</taxon>
        <taxon>Pentapetalae</taxon>
        <taxon>asterids</taxon>
        <taxon>campanulids</taxon>
        <taxon>Asterales</taxon>
        <taxon>Asteraceae</taxon>
        <taxon>Asteroideae</taxon>
        <taxon>Anthemideae</taxon>
        <taxon>Anthemidinae</taxon>
        <taxon>Tanacetum</taxon>
    </lineage>
</organism>
<feature type="compositionally biased region" description="Polar residues" evidence="1">
    <location>
        <begin position="160"/>
        <end position="181"/>
    </location>
</feature>
<dbReference type="EMBL" id="BKCJ010004398">
    <property type="protein sequence ID" value="GEU60805.1"/>
    <property type="molecule type" value="Genomic_DNA"/>
</dbReference>
<feature type="region of interest" description="Disordered" evidence="1">
    <location>
        <begin position="417"/>
        <end position="479"/>
    </location>
</feature>
<proteinExistence type="predicted"/>
<feature type="region of interest" description="Disordered" evidence="1">
    <location>
        <begin position="144"/>
        <end position="194"/>
    </location>
</feature>
<feature type="region of interest" description="Disordered" evidence="1">
    <location>
        <begin position="212"/>
        <end position="276"/>
    </location>
</feature>
<comment type="caution">
    <text evidence="2">The sequence shown here is derived from an EMBL/GenBank/DDBJ whole genome shotgun (WGS) entry which is preliminary data.</text>
</comment>
<dbReference type="AlphaFoldDB" id="A0A6L2LKU6"/>
<feature type="compositionally biased region" description="Polar residues" evidence="1">
    <location>
        <begin position="455"/>
        <end position="467"/>
    </location>
</feature>
<evidence type="ECO:0000256" key="1">
    <source>
        <dbReference type="SAM" id="MobiDB-lite"/>
    </source>
</evidence>
<evidence type="ECO:0000313" key="2">
    <source>
        <dbReference type="EMBL" id="GEU60805.1"/>
    </source>
</evidence>
<protein>
    <submittedName>
        <fullName evidence="2">Uncharacterized protein</fullName>
    </submittedName>
</protein>
<accession>A0A6L2LKU6</accession>
<feature type="compositionally biased region" description="Acidic residues" evidence="1">
    <location>
        <begin position="259"/>
        <end position="273"/>
    </location>
</feature>
<sequence>MNNKKRIVNLEYFKEILHICPRIPNQTFDELPFEEEILAFMRNLGHSGETKKITDVNINKLHQPWRSFAAVINKFLSGKSTGYDSLWLSKAQILWGMYHKKNVDFAYLPWEDFFIKLSTKMPRRAMRCTTLDVHGDQACIETSEHSAVRSRTPKTKASVRKTQSISDTTMPPPTATGTRLLTSVKGKQPTKSSKAKGLSILYEVALTEVEQINDVVDDDDDDDQVDEDEQDNDDQDDNNDDQDSDNDGNDDASHGMNVEGDEGPDAEDDDDELHGDLNINLKGIDSLFESTPWVDVPVTTTVVPLLVTAPTLPLPFIPIISQFAEAVSSNPDIVDRYVDHRMNKSVKVSVQLQSDRLLDEAQAENVDFLNKFNENIKKIIKEQVKEQVKTSYDVAADLSELELKKILIEKMESNKIKMKNPPLDQTRGPREDEQVKSQSQPVLQRKRHPRPLASLQGSKPHQKTASESAPAEEPMQTSQDLEVPAHLEFETDVADDKPIAEASQHLEWFQKQTKPPTPEHAYNKTLPFYGFAINKESARDVYSNLESLLSPNIRSSNDITTSIWIGHLCVEMMTSSINSRKVITRGFALKTCVESYQKKLNLTKSNMYRSDLKCKKAYTAYSNPRGFIYKNKDKQNRLMRIDELHKFSDDTLNDVRTALDDRLKRI</sequence>
<name>A0A6L2LKU6_TANCI</name>
<gene>
    <name evidence="2" type="ORF">Tci_032783</name>
</gene>
<feature type="compositionally biased region" description="Acidic residues" evidence="1">
    <location>
        <begin position="215"/>
        <end position="250"/>
    </location>
</feature>
<reference evidence="2" key="1">
    <citation type="journal article" date="2019" name="Sci. Rep.">
        <title>Draft genome of Tanacetum cinerariifolium, the natural source of mosquito coil.</title>
        <authorList>
            <person name="Yamashiro T."/>
            <person name="Shiraishi A."/>
            <person name="Satake H."/>
            <person name="Nakayama K."/>
        </authorList>
    </citation>
    <scope>NUCLEOTIDE SEQUENCE</scope>
</reference>